<evidence type="ECO:0000259" key="13">
    <source>
        <dbReference type="PROSITE" id="PS50032"/>
    </source>
</evidence>
<reference evidence="14 15" key="1">
    <citation type="journal article" date="2006" name="Science">
        <title>Phytophthora genome sequences uncover evolutionary origins and mechanisms of pathogenesis.</title>
        <authorList>
            <person name="Tyler B.M."/>
            <person name="Tripathy S."/>
            <person name="Zhang X."/>
            <person name="Dehal P."/>
            <person name="Jiang R.H."/>
            <person name="Aerts A."/>
            <person name="Arredondo F.D."/>
            <person name="Baxter L."/>
            <person name="Bensasson D."/>
            <person name="Beynon J.L."/>
            <person name="Chapman J."/>
            <person name="Damasceno C.M."/>
            <person name="Dorrance A.E."/>
            <person name="Dou D."/>
            <person name="Dickerman A.W."/>
            <person name="Dubchak I.L."/>
            <person name="Garbelotto M."/>
            <person name="Gijzen M."/>
            <person name="Gordon S.G."/>
            <person name="Govers F."/>
            <person name="Grunwald N.J."/>
            <person name="Huang W."/>
            <person name="Ivors K.L."/>
            <person name="Jones R.W."/>
            <person name="Kamoun S."/>
            <person name="Krampis K."/>
            <person name="Lamour K.H."/>
            <person name="Lee M.K."/>
            <person name="McDonald W.H."/>
            <person name="Medina M."/>
            <person name="Meijer H.J."/>
            <person name="Nordberg E.K."/>
            <person name="Maclean D.J."/>
            <person name="Ospina-Giraldo M.D."/>
            <person name="Morris P.F."/>
            <person name="Phuntumart V."/>
            <person name="Putnam N.H."/>
            <person name="Rash S."/>
            <person name="Rose J.K."/>
            <person name="Sakihama Y."/>
            <person name="Salamov A.A."/>
            <person name="Savidor A."/>
            <person name="Scheuring C.F."/>
            <person name="Smith B.M."/>
            <person name="Sobral B.W."/>
            <person name="Terry A."/>
            <person name="Torto-Alalibo T.A."/>
            <person name="Win J."/>
            <person name="Xu Z."/>
            <person name="Zhang H."/>
            <person name="Grigoriev I.V."/>
            <person name="Rokhsar D.S."/>
            <person name="Boore J.L."/>
        </authorList>
    </citation>
    <scope>NUCLEOTIDE SEQUENCE [LARGE SCALE GENOMIC DNA]</scope>
    <source>
        <strain evidence="14 15">P6497</strain>
    </source>
</reference>
<evidence type="ECO:0000256" key="9">
    <source>
        <dbReference type="ARBA" id="ARBA00048679"/>
    </source>
</evidence>
<dbReference type="GO" id="GO:0005524">
    <property type="term" value="F:ATP binding"/>
    <property type="evidence" value="ECO:0007669"/>
    <property type="project" value="UniProtKB-UniRule"/>
</dbReference>
<dbReference type="InterPro" id="IPR017441">
    <property type="entry name" value="Protein_kinase_ATP_BS"/>
</dbReference>
<dbReference type="SMR" id="G4ZNN0"/>
<dbReference type="InterPro" id="IPR008271">
    <property type="entry name" value="Ser/Thr_kinase_AS"/>
</dbReference>
<feature type="domain" description="Protein kinase" evidence="12">
    <location>
        <begin position="11"/>
        <end position="263"/>
    </location>
</feature>
<keyword evidence="6" id="KW-0418">Kinase</keyword>
<dbReference type="GO" id="GO:0004674">
    <property type="term" value="F:protein serine/threonine kinase activity"/>
    <property type="evidence" value="ECO:0007669"/>
    <property type="project" value="UniProtKB-KW"/>
</dbReference>
<dbReference type="STRING" id="1094619.G4ZNN0"/>
<evidence type="ECO:0000256" key="6">
    <source>
        <dbReference type="ARBA" id="ARBA00022777"/>
    </source>
</evidence>
<dbReference type="Gene3D" id="1.10.510.10">
    <property type="entry name" value="Transferase(Phosphotransferase) domain 1"/>
    <property type="match status" value="1"/>
</dbReference>
<accession>G4ZNN0</accession>
<dbReference type="FunFam" id="1.10.510.10:FF:000544">
    <property type="entry name" value="Non-specific serine/threonine protein kinase"/>
    <property type="match status" value="1"/>
</dbReference>
<dbReference type="InterPro" id="IPR028375">
    <property type="entry name" value="KA1/Ssp2_C"/>
</dbReference>
<evidence type="ECO:0000259" key="12">
    <source>
        <dbReference type="PROSITE" id="PS50011"/>
    </source>
</evidence>
<sequence>MSDIPVQLGHYRLGKTLGIGSFGKVKLAEHDITGHKVAIKILNRNKIRSLDMSEKVRREITLLRKMRHPHIIRLYEVIDTPTDIFMVLEYIAGGELFDYIVSKGRLAPEEARHFFHQIISGVEYCHFHRIVHRDLKPENLLLDADNNIKIADFGLSNSMEDGDFLRTSCGSPNYAAPEVISGSLYAGPEVDVWSCGVILYALLCGSLPFDDESIPNLFKKIRGGMYSLPSHLSEMARDLIPRMLVVDPMKRITIPEIRQHPWFQIDLPPYLQHPPEIVEHKTFKIDEECLSQCLALNYAANIGHDQLVALLKRRENHPLRVAYELILDHKNAKIRIDGTSIASRGSHPAEFCLIEPFIFCSLNLTLLICCQAPRMSAAGGNGMPGFDDGHGAAPTPKRRRWYLGIQSKKEPAHVMSEVYKALFVLHFEWKVVAPYRVKCRWQSPVGDPNNQNGGAVLSPDELKLQQQMQRIKIGLQLYKVQQHIYLLDFQRLDGNAFTYMNLCARIITELKTLSGIRPLASGHDPRFGGDGGGNMNSVHLHQHNPMGAQGAQ</sequence>
<evidence type="ECO:0000256" key="1">
    <source>
        <dbReference type="ARBA" id="ARBA00006234"/>
    </source>
</evidence>
<dbReference type="InterPro" id="IPR011009">
    <property type="entry name" value="Kinase-like_dom_sf"/>
</dbReference>
<organism evidence="14 15">
    <name type="scientific">Phytophthora sojae (strain P6497)</name>
    <name type="common">Soybean stem and root rot agent</name>
    <name type="synonym">Phytophthora megasperma f. sp. glycines</name>
    <dbReference type="NCBI Taxonomy" id="1094619"/>
    <lineage>
        <taxon>Eukaryota</taxon>
        <taxon>Sar</taxon>
        <taxon>Stramenopiles</taxon>
        <taxon>Oomycota</taxon>
        <taxon>Peronosporomycetes</taxon>
        <taxon>Peronosporales</taxon>
        <taxon>Peronosporaceae</taxon>
        <taxon>Phytophthora</taxon>
    </lineage>
</organism>
<dbReference type="GO" id="GO:0005737">
    <property type="term" value="C:cytoplasm"/>
    <property type="evidence" value="ECO:0007669"/>
    <property type="project" value="TreeGrafter"/>
</dbReference>
<feature type="binding site" evidence="10">
    <location>
        <position position="40"/>
    </location>
    <ligand>
        <name>ATP</name>
        <dbReference type="ChEBI" id="CHEBI:30616"/>
    </ligand>
</feature>
<dbReference type="PROSITE" id="PS50032">
    <property type="entry name" value="KA1"/>
    <property type="match status" value="1"/>
</dbReference>
<feature type="region of interest" description="Disordered" evidence="11">
    <location>
        <begin position="524"/>
        <end position="552"/>
    </location>
</feature>
<dbReference type="InParanoid" id="G4ZNN0"/>
<evidence type="ECO:0000256" key="2">
    <source>
        <dbReference type="ARBA" id="ARBA00012513"/>
    </source>
</evidence>
<proteinExistence type="inferred from homology"/>
<dbReference type="PROSITE" id="PS00108">
    <property type="entry name" value="PROTEIN_KINASE_ST"/>
    <property type="match status" value="1"/>
</dbReference>
<dbReference type="PANTHER" id="PTHR24346">
    <property type="entry name" value="MAP/MICROTUBULE AFFINITY-REGULATING KINASE"/>
    <property type="match status" value="1"/>
</dbReference>
<dbReference type="FunFam" id="3.30.200.20:FF:000236">
    <property type="entry name" value="Non-specific serine/threonine protein kinase"/>
    <property type="match status" value="1"/>
</dbReference>
<evidence type="ECO:0000313" key="14">
    <source>
        <dbReference type="EMBL" id="EGZ14759.1"/>
    </source>
</evidence>
<gene>
    <name evidence="14" type="ORF">PHYSODRAFT_255207</name>
</gene>
<protein>
    <recommendedName>
        <fullName evidence="2">non-specific serine/threonine protein kinase</fullName>
        <ecNumber evidence="2">2.7.11.1</ecNumber>
    </recommendedName>
</protein>
<dbReference type="GeneID" id="20638587"/>
<dbReference type="GO" id="GO:0035556">
    <property type="term" value="P:intracellular signal transduction"/>
    <property type="evidence" value="ECO:0007669"/>
    <property type="project" value="TreeGrafter"/>
</dbReference>
<evidence type="ECO:0000256" key="11">
    <source>
        <dbReference type="SAM" id="MobiDB-lite"/>
    </source>
</evidence>
<evidence type="ECO:0000256" key="3">
    <source>
        <dbReference type="ARBA" id="ARBA00022527"/>
    </source>
</evidence>
<evidence type="ECO:0000256" key="4">
    <source>
        <dbReference type="ARBA" id="ARBA00022679"/>
    </source>
</evidence>
<keyword evidence="15" id="KW-1185">Reference proteome</keyword>
<dbReference type="Gene3D" id="3.30.310.80">
    <property type="entry name" value="Kinase associated domain 1, KA1"/>
    <property type="match status" value="1"/>
</dbReference>
<dbReference type="Proteomes" id="UP000002640">
    <property type="component" value="Unassembled WGS sequence"/>
</dbReference>
<dbReference type="SUPFAM" id="SSF103243">
    <property type="entry name" value="KA1-like"/>
    <property type="match status" value="1"/>
</dbReference>
<dbReference type="CDD" id="cd12122">
    <property type="entry name" value="AMPKA_C"/>
    <property type="match status" value="1"/>
</dbReference>
<keyword evidence="4" id="KW-0808">Transferase</keyword>
<keyword evidence="3" id="KW-0723">Serine/threonine-protein kinase</keyword>
<dbReference type="PANTHER" id="PTHR24346:SF82">
    <property type="entry name" value="KP78A-RELATED"/>
    <property type="match status" value="1"/>
</dbReference>
<dbReference type="InterPro" id="IPR000719">
    <property type="entry name" value="Prot_kinase_dom"/>
</dbReference>
<dbReference type="KEGG" id="psoj:PHYSODRAFT_255207"/>
<evidence type="ECO:0000313" key="15">
    <source>
        <dbReference type="Proteomes" id="UP000002640"/>
    </source>
</evidence>
<evidence type="ECO:0000256" key="10">
    <source>
        <dbReference type="PROSITE-ProRule" id="PRU10141"/>
    </source>
</evidence>
<keyword evidence="5 10" id="KW-0547">Nucleotide-binding</keyword>
<dbReference type="PROSITE" id="PS50011">
    <property type="entry name" value="PROTEIN_KINASE_DOM"/>
    <property type="match status" value="1"/>
</dbReference>
<comment type="catalytic activity">
    <reaction evidence="9">
        <text>L-seryl-[protein] + ATP = O-phospho-L-seryl-[protein] + ADP + H(+)</text>
        <dbReference type="Rhea" id="RHEA:17989"/>
        <dbReference type="Rhea" id="RHEA-COMP:9863"/>
        <dbReference type="Rhea" id="RHEA-COMP:11604"/>
        <dbReference type="ChEBI" id="CHEBI:15378"/>
        <dbReference type="ChEBI" id="CHEBI:29999"/>
        <dbReference type="ChEBI" id="CHEBI:30616"/>
        <dbReference type="ChEBI" id="CHEBI:83421"/>
        <dbReference type="ChEBI" id="CHEBI:456216"/>
        <dbReference type="EC" id="2.7.11.1"/>
    </reaction>
</comment>
<dbReference type="RefSeq" id="XP_009528508.1">
    <property type="nucleotide sequence ID" value="XM_009530213.1"/>
</dbReference>
<evidence type="ECO:0000256" key="5">
    <source>
        <dbReference type="ARBA" id="ARBA00022741"/>
    </source>
</evidence>
<dbReference type="AlphaFoldDB" id="G4ZNN0"/>
<dbReference type="EC" id="2.7.11.1" evidence="2"/>
<evidence type="ECO:0000256" key="7">
    <source>
        <dbReference type="ARBA" id="ARBA00022840"/>
    </source>
</evidence>
<keyword evidence="7 10" id="KW-0067">ATP-binding</keyword>
<name>G4ZNN0_PHYSP</name>
<dbReference type="SUPFAM" id="SSF56112">
    <property type="entry name" value="Protein kinase-like (PK-like)"/>
    <property type="match status" value="1"/>
</dbReference>
<comment type="similarity">
    <text evidence="1">Belongs to the protein kinase superfamily. CAMK Ser/Thr protein kinase family. SNF1 subfamily.</text>
</comment>
<dbReference type="EMBL" id="JH159155">
    <property type="protein sequence ID" value="EGZ14759.1"/>
    <property type="molecule type" value="Genomic_DNA"/>
</dbReference>
<dbReference type="FunFam" id="3.30.310.80:FF:000013">
    <property type="entry name" value="Non-specific serine/threonine protein kinase"/>
    <property type="match status" value="1"/>
</dbReference>
<dbReference type="Pfam" id="PF02149">
    <property type="entry name" value="KA1"/>
    <property type="match status" value="1"/>
</dbReference>
<dbReference type="SMART" id="SM00220">
    <property type="entry name" value="S_TKc"/>
    <property type="match status" value="1"/>
</dbReference>
<feature type="domain" description="KA1" evidence="13">
    <location>
        <begin position="464"/>
        <end position="512"/>
    </location>
</feature>
<dbReference type="InterPro" id="IPR001772">
    <property type="entry name" value="KA1_dom"/>
</dbReference>
<dbReference type="OMA" id="HVMTEVY"/>
<dbReference type="CDD" id="cd14079">
    <property type="entry name" value="STKc_AMPK_alpha"/>
    <property type="match status" value="1"/>
</dbReference>
<dbReference type="Pfam" id="PF00069">
    <property type="entry name" value="Pkinase"/>
    <property type="match status" value="1"/>
</dbReference>
<dbReference type="GO" id="GO:0106310">
    <property type="term" value="F:protein serine kinase activity"/>
    <property type="evidence" value="ECO:0007669"/>
    <property type="project" value="RHEA"/>
</dbReference>
<comment type="catalytic activity">
    <reaction evidence="8">
        <text>L-threonyl-[protein] + ATP = O-phospho-L-threonyl-[protein] + ADP + H(+)</text>
        <dbReference type="Rhea" id="RHEA:46608"/>
        <dbReference type="Rhea" id="RHEA-COMP:11060"/>
        <dbReference type="Rhea" id="RHEA-COMP:11605"/>
        <dbReference type="ChEBI" id="CHEBI:15378"/>
        <dbReference type="ChEBI" id="CHEBI:30013"/>
        <dbReference type="ChEBI" id="CHEBI:30616"/>
        <dbReference type="ChEBI" id="CHEBI:61977"/>
        <dbReference type="ChEBI" id="CHEBI:456216"/>
        <dbReference type="EC" id="2.7.11.1"/>
    </reaction>
</comment>
<dbReference type="PROSITE" id="PS00107">
    <property type="entry name" value="PROTEIN_KINASE_ATP"/>
    <property type="match status" value="1"/>
</dbReference>
<evidence type="ECO:0000256" key="8">
    <source>
        <dbReference type="ARBA" id="ARBA00047899"/>
    </source>
</evidence>